<dbReference type="EMBL" id="KB095811">
    <property type="protein sequence ID" value="ESO12833.1"/>
    <property type="molecule type" value="Genomic_DNA"/>
</dbReference>
<dbReference type="HOGENOM" id="CLU_486875_0_0_1"/>
<keyword evidence="4" id="KW-1185">Reference proteome</keyword>
<feature type="compositionally biased region" description="Polar residues" evidence="1">
    <location>
        <begin position="470"/>
        <end position="480"/>
    </location>
</feature>
<protein>
    <submittedName>
        <fullName evidence="2 3">Uncharacterized protein</fullName>
    </submittedName>
</protein>
<dbReference type="KEGG" id="hro:HELRODRAFT_159420"/>
<organism evidence="3 4">
    <name type="scientific">Helobdella robusta</name>
    <name type="common">Californian leech</name>
    <dbReference type="NCBI Taxonomy" id="6412"/>
    <lineage>
        <taxon>Eukaryota</taxon>
        <taxon>Metazoa</taxon>
        <taxon>Spiralia</taxon>
        <taxon>Lophotrochozoa</taxon>
        <taxon>Annelida</taxon>
        <taxon>Clitellata</taxon>
        <taxon>Hirudinea</taxon>
        <taxon>Rhynchobdellida</taxon>
        <taxon>Glossiphoniidae</taxon>
        <taxon>Helobdella</taxon>
    </lineage>
</organism>
<feature type="compositionally biased region" description="Basic and acidic residues" evidence="1">
    <location>
        <begin position="452"/>
        <end position="469"/>
    </location>
</feature>
<feature type="compositionally biased region" description="Basic and acidic residues" evidence="1">
    <location>
        <begin position="407"/>
        <end position="420"/>
    </location>
</feature>
<dbReference type="EMBL" id="AMQM01000246">
    <property type="status" value="NOT_ANNOTATED_CDS"/>
    <property type="molecule type" value="Genomic_DNA"/>
</dbReference>
<feature type="compositionally biased region" description="Polar residues" evidence="1">
    <location>
        <begin position="1"/>
        <end position="11"/>
    </location>
</feature>
<evidence type="ECO:0000313" key="2">
    <source>
        <dbReference type="EMBL" id="ESO12833.1"/>
    </source>
</evidence>
<evidence type="ECO:0000313" key="3">
    <source>
        <dbReference type="EnsemblMetazoa" id="HelroP159420"/>
    </source>
</evidence>
<feature type="compositionally biased region" description="Low complexity" evidence="1">
    <location>
        <begin position="538"/>
        <end position="554"/>
    </location>
</feature>
<feature type="compositionally biased region" description="Basic and acidic residues" evidence="1">
    <location>
        <begin position="163"/>
        <end position="174"/>
    </location>
</feature>
<accession>T1EP09</accession>
<feature type="compositionally biased region" description="Basic and acidic residues" evidence="1">
    <location>
        <begin position="482"/>
        <end position="493"/>
    </location>
</feature>
<dbReference type="GeneID" id="20198309"/>
<gene>
    <name evidence="3" type="primary">20198309</name>
    <name evidence="2" type="ORF">HELRODRAFT_159420</name>
</gene>
<proteinExistence type="predicted"/>
<evidence type="ECO:0000313" key="4">
    <source>
        <dbReference type="Proteomes" id="UP000015101"/>
    </source>
</evidence>
<evidence type="ECO:0000256" key="1">
    <source>
        <dbReference type="SAM" id="MobiDB-lite"/>
    </source>
</evidence>
<reference evidence="3" key="3">
    <citation type="submission" date="2015-06" db="UniProtKB">
        <authorList>
            <consortium name="EnsemblMetazoa"/>
        </authorList>
    </citation>
    <scope>IDENTIFICATION</scope>
</reference>
<dbReference type="EnsemblMetazoa" id="HelroT159420">
    <property type="protein sequence ID" value="HelroP159420"/>
    <property type="gene ID" value="HelroG159420"/>
</dbReference>
<dbReference type="InParanoid" id="T1EP09"/>
<dbReference type="CTD" id="20198309"/>
<feature type="region of interest" description="Disordered" evidence="1">
    <location>
        <begin position="350"/>
        <end position="560"/>
    </location>
</feature>
<sequence length="560" mass="62408">MTGQSKSQPTDISKDHSFPESKDLTKKKPTQMQTQQSKTSTPAKNLNKENVKSLAPIKETRKTKKSKASAKSRFKSQKATVTSNKKPISKERLNGSSKKSSNKSSKRNSKEEEVKFSKSQNSKKSLKRNSKETYEQDDAGKTSKPQSKKTGSKRSSRRSSKPNSRDTSKHETTKIPKSQGKKIEKPENGGPNDSTDINANERGSVRKTRSKGRSLPISNIIKMEVGKKYSLQIPMKSNKQVMGNNQNVVTGSVKEFGTSRKISPLAENIETSNFAKEIINNDSHIKDHLSLKDKSQSQVEQENYEKNKLSSDYQSQQHVIANENEYTPASKQNSKDKADLTLRVSNASKRISIRSNPSRYLPTPDHVDSVKSNPDISASEKKVEETTNSLPELPVPFPPTLAPSEAPEMKTAEEKLPYKEMDDEEMMKSPTRSDRMVETEDGNTNDNAVLIENDKELENGGHLYDRSSHTSETSYNTNAHNLAEKSSEKHNCEDENEDSSEVSSQNLDDDRECGSDDNINDDDMKKSLDSECDESSASDDSSSSSSESSEQSRNSSEKNK</sequence>
<feature type="compositionally biased region" description="Low complexity" evidence="1">
    <location>
        <begin position="30"/>
        <end position="42"/>
    </location>
</feature>
<dbReference type="RefSeq" id="XP_009009553.1">
    <property type="nucleotide sequence ID" value="XM_009011305.1"/>
</dbReference>
<reference evidence="4" key="1">
    <citation type="submission" date="2012-12" db="EMBL/GenBank/DDBJ databases">
        <authorList>
            <person name="Hellsten U."/>
            <person name="Grimwood J."/>
            <person name="Chapman J.A."/>
            <person name="Shapiro H."/>
            <person name="Aerts A."/>
            <person name="Otillar R.P."/>
            <person name="Terry A.Y."/>
            <person name="Boore J.L."/>
            <person name="Simakov O."/>
            <person name="Marletaz F."/>
            <person name="Cho S.-J."/>
            <person name="Edsinger-Gonzales E."/>
            <person name="Havlak P."/>
            <person name="Kuo D.-H."/>
            <person name="Larsson T."/>
            <person name="Lv J."/>
            <person name="Arendt D."/>
            <person name="Savage R."/>
            <person name="Osoegawa K."/>
            <person name="de Jong P."/>
            <person name="Lindberg D.R."/>
            <person name="Seaver E.C."/>
            <person name="Weisblat D.A."/>
            <person name="Putnam N.H."/>
            <person name="Grigoriev I.V."/>
            <person name="Rokhsar D.S."/>
        </authorList>
    </citation>
    <scope>NUCLEOTIDE SEQUENCE</scope>
</reference>
<feature type="compositionally biased region" description="Basic residues" evidence="1">
    <location>
        <begin position="61"/>
        <end position="76"/>
    </location>
</feature>
<dbReference type="AlphaFoldDB" id="T1EP09"/>
<feature type="compositionally biased region" description="Basic and acidic residues" evidence="1">
    <location>
        <begin position="129"/>
        <end position="141"/>
    </location>
</feature>
<dbReference type="Proteomes" id="UP000015101">
    <property type="component" value="Unassembled WGS sequence"/>
</dbReference>
<feature type="compositionally biased region" description="Basic residues" evidence="1">
    <location>
        <begin position="146"/>
        <end position="160"/>
    </location>
</feature>
<reference evidence="2 4" key="2">
    <citation type="journal article" date="2013" name="Nature">
        <title>Insights into bilaterian evolution from three spiralian genomes.</title>
        <authorList>
            <person name="Simakov O."/>
            <person name="Marletaz F."/>
            <person name="Cho S.J."/>
            <person name="Edsinger-Gonzales E."/>
            <person name="Havlak P."/>
            <person name="Hellsten U."/>
            <person name="Kuo D.H."/>
            <person name="Larsson T."/>
            <person name="Lv J."/>
            <person name="Arendt D."/>
            <person name="Savage R."/>
            <person name="Osoegawa K."/>
            <person name="de Jong P."/>
            <person name="Grimwood J."/>
            <person name="Chapman J.A."/>
            <person name="Shapiro H."/>
            <person name="Aerts A."/>
            <person name="Otillar R.P."/>
            <person name="Terry A.Y."/>
            <person name="Boore J.L."/>
            <person name="Grigoriev I.V."/>
            <person name="Lindberg D.R."/>
            <person name="Seaver E.C."/>
            <person name="Weisblat D.A."/>
            <person name="Putnam N.H."/>
            <person name="Rokhsar D.S."/>
        </authorList>
    </citation>
    <scope>NUCLEOTIDE SEQUENCE</scope>
</reference>
<feature type="region of interest" description="Disordered" evidence="1">
    <location>
        <begin position="294"/>
        <end position="315"/>
    </location>
</feature>
<name>T1EP09_HELRO</name>
<feature type="compositionally biased region" description="Basic and acidic residues" evidence="1">
    <location>
        <begin position="12"/>
        <end position="26"/>
    </location>
</feature>
<feature type="region of interest" description="Disordered" evidence="1">
    <location>
        <begin position="1"/>
        <end position="217"/>
    </location>
</feature>